<accession>A0A7W4JS64</accession>
<organism evidence="2 3">
    <name type="scientific">Gluconacetobacter azotocaptans</name>
    <dbReference type="NCBI Taxonomy" id="142834"/>
    <lineage>
        <taxon>Bacteria</taxon>
        <taxon>Pseudomonadati</taxon>
        <taxon>Pseudomonadota</taxon>
        <taxon>Alphaproteobacteria</taxon>
        <taxon>Acetobacterales</taxon>
        <taxon>Acetobacteraceae</taxon>
        <taxon>Gluconacetobacter</taxon>
    </lineage>
</organism>
<gene>
    <name evidence="2" type="ORF">HLH34_07760</name>
</gene>
<evidence type="ECO:0000313" key="2">
    <source>
        <dbReference type="EMBL" id="MBB2189862.1"/>
    </source>
</evidence>
<dbReference type="Proteomes" id="UP000555756">
    <property type="component" value="Unassembled WGS sequence"/>
</dbReference>
<evidence type="ECO:0000256" key="1">
    <source>
        <dbReference type="SAM" id="Phobius"/>
    </source>
</evidence>
<evidence type="ECO:0000313" key="3">
    <source>
        <dbReference type="Proteomes" id="UP000555756"/>
    </source>
</evidence>
<dbReference type="RefSeq" id="WP_183119048.1">
    <property type="nucleotide sequence ID" value="NZ_JABEQF010000005.1"/>
</dbReference>
<sequence>MSTSPDTPPASKIVWIVMTVVLTIGIGIYAIKTEFDSLRAIGNAPAGAPATEPPTR</sequence>
<keyword evidence="1" id="KW-0472">Membrane</keyword>
<dbReference type="EMBL" id="JABEQF010000005">
    <property type="protein sequence ID" value="MBB2189862.1"/>
    <property type="molecule type" value="Genomic_DNA"/>
</dbReference>
<protein>
    <submittedName>
        <fullName evidence="2">Uncharacterized protein</fullName>
    </submittedName>
</protein>
<feature type="transmembrane region" description="Helical" evidence="1">
    <location>
        <begin position="12"/>
        <end position="31"/>
    </location>
</feature>
<keyword evidence="1" id="KW-0812">Transmembrane</keyword>
<dbReference type="AlphaFoldDB" id="A0A7W4JS64"/>
<comment type="caution">
    <text evidence="2">The sequence shown here is derived from an EMBL/GenBank/DDBJ whole genome shotgun (WGS) entry which is preliminary data.</text>
</comment>
<keyword evidence="1" id="KW-1133">Transmembrane helix</keyword>
<proteinExistence type="predicted"/>
<name>A0A7W4JS64_9PROT</name>
<reference evidence="2 3" key="1">
    <citation type="submission" date="2020-04" db="EMBL/GenBank/DDBJ databases">
        <title>Description of novel Gluconacetobacter.</title>
        <authorList>
            <person name="Sombolestani A."/>
        </authorList>
    </citation>
    <scope>NUCLEOTIDE SEQUENCE [LARGE SCALE GENOMIC DNA]</scope>
    <source>
        <strain evidence="2 3">LMG 21311</strain>
    </source>
</reference>
<keyword evidence="3" id="KW-1185">Reference proteome</keyword>